<dbReference type="EMBL" id="JAVIZN010000002">
    <property type="protein sequence ID" value="MDR6201880.1"/>
    <property type="molecule type" value="Genomic_DNA"/>
</dbReference>
<dbReference type="Pfam" id="PF19888">
    <property type="entry name" value="DUF6361"/>
    <property type="match status" value="1"/>
</dbReference>
<protein>
    <submittedName>
        <fullName evidence="2">Uncharacterized protein</fullName>
    </submittedName>
</protein>
<sequence length="423" mass="47770">MSSIGWIDFSSTDRERVTGVLALLSEAGTLDELGIAQLRDAFSDSLFPGFSTIQTRAKYFVTVPQLFADYWALTPRERAGRTLETYLKDAEDRLAELLVRNHESDNREHGSPAPNGIIGRERIGKGGAARRPSSTYWTGLRKFGLVNTELSIAEFCRSAAQPRSTGHLLAESTEIDSDDDDVVKRRRLVATVPQLSTTWREDIRIDLSRAEAELLHKKISFSEPLKHSIPAQLINADLLDDDVLLTIGSFEMLSEALCHLPQISEVCRTTARHAARFSKAMLGAHLRFNYQIASNLRQTERAQELSEQFEEWRDAADDKTNGKALFHPDALDEWFAPCVMQGVRLAFNTRRFIGAWHEAMRAGAPTSKLDALVRQQAIDNKGNRSLLRRSLRHDTDWVGIRTLQYRWPQARQILIDIREGLAC</sequence>
<dbReference type="Proteomes" id="UP001245184">
    <property type="component" value="Unassembled WGS sequence"/>
</dbReference>
<gene>
    <name evidence="2" type="ORF">QF025_000600</name>
</gene>
<dbReference type="AlphaFoldDB" id="A0ABD5C9F7"/>
<organism evidence="2 3">
    <name type="scientific">Paraburkholderia graminis</name>
    <dbReference type="NCBI Taxonomy" id="60548"/>
    <lineage>
        <taxon>Bacteria</taxon>
        <taxon>Pseudomonadati</taxon>
        <taxon>Pseudomonadota</taxon>
        <taxon>Betaproteobacteria</taxon>
        <taxon>Burkholderiales</taxon>
        <taxon>Burkholderiaceae</taxon>
        <taxon>Paraburkholderia</taxon>
    </lineage>
</organism>
<reference evidence="2 3" key="1">
    <citation type="submission" date="2023-08" db="EMBL/GenBank/DDBJ databases">
        <title>Genome sequencing of plant associated microbes to promote plant fitness in Sorghum bicolor and Oryza sativa.</title>
        <authorList>
            <person name="Coleman-Derr D."/>
        </authorList>
    </citation>
    <scope>NUCLEOTIDE SEQUENCE [LARGE SCALE GENOMIC DNA]</scope>
    <source>
        <strain evidence="2 3">SLBN-33</strain>
    </source>
</reference>
<dbReference type="InterPro" id="IPR045941">
    <property type="entry name" value="DUF6361"/>
</dbReference>
<feature type="region of interest" description="Disordered" evidence="1">
    <location>
        <begin position="102"/>
        <end position="133"/>
    </location>
</feature>
<evidence type="ECO:0000313" key="3">
    <source>
        <dbReference type="Proteomes" id="UP001245184"/>
    </source>
</evidence>
<comment type="caution">
    <text evidence="2">The sequence shown here is derived from an EMBL/GenBank/DDBJ whole genome shotgun (WGS) entry which is preliminary data.</text>
</comment>
<dbReference type="RefSeq" id="WP_201107928.1">
    <property type="nucleotide sequence ID" value="NZ_JAVIZN010000002.1"/>
</dbReference>
<accession>A0ABD5C9F7</accession>
<name>A0ABD5C9F7_9BURK</name>
<evidence type="ECO:0000313" key="2">
    <source>
        <dbReference type="EMBL" id="MDR6201880.1"/>
    </source>
</evidence>
<proteinExistence type="predicted"/>
<evidence type="ECO:0000256" key="1">
    <source>
        <dbReference type="SAM" id="MobiDB-lite"/>
    </source>
</evidence>